<dbReference type="GO" id="GO:0015267">
    <property type="term" value="F:channel activity"/>
    <property type="evidence" value="ECO:0007669"/>
    <property type="project" value="InterPro"/>
</dbReference>
<dbReference type="PANTHER" id="PTHR19139:SF270">
    <property type="entry name" value="ENTOMOGLYCEROPORIN 1-RELATED"/>
    <property type="match status" value="1"/>
</dbReference>
<dbReference type="Proteomes" id="UP001153737">
    <property type="component" value="Chromosome 7"/>
</dbReference>
<name>A0A9P0DYB7_PHACE</name>
<evidence type="ECO:0000313" key="7">
    <source>
        <dbReference type="EMBL" id="CAH1176448.1"/>
    </source>
</evidence>
<organism evidence="7 8">
    <name type="scientific">Phaedon cochleariae</name>
    <name type="common">Mustard beetle</name>
    <dbReference type="NCBI Taxonomy" id="80249"/>
    <lineage>
        <taxon>Eukaryota</taxon>
        <taxon>Metazoa</taxon>
        <taxon>Ecdysozoa</taxon>
        <taxon>Arthropoda</taxon>
        <taxon>Hexapoda</taxon>
        <taxon>Insecta</taxon>
        <taxon>Pterygota</taxon>
        <taxon>Neoptera</taxon>
        <taxon>Endopterygota</taxon>
        <taxon>Coleoptera</taxon>
        <taxon>Polyphaga</taxon>
        <taxon>Cucujiformia</taxon>
        <taxon>Chrysomeloidea</taxon>
        <taxon>Chrysomelidae</taxon>
        <taxon>Chrysomelinae</taxon>
        <taxon>Chrysomelini</taxon>
        <taxon>Phaedon</taxon>
    </lineage>
</organism>
<dbReference type="SUPFAM" id="SSF81338">
    <property type="entry name" value="Aquaporin-like"/>
    <property type="match status" value="1"/>
</dbReference>
<evidence type="ECO:0000256" key="4">
    <source>
        <dbReference type="ARBA" id="ARBA00023136"/>
    </source>
</evidence>
<dbReference type="Gene3D" id="1.20.1080.10">
    <property type="entry name" value="Glycerol uptake facilitator protein"/>
    <property type="match status" value="1"/>
</dbReference>
<evidence type="ECO:0000256" key="5">
    <source>
        <dbReference type="RuleBase" id="RU000477"/>
    </source>
</evidence>
<keyword evidence="2 5" id="KW-0812">Transmembrane</keyword>
<keyword evidence="3 6" id="KW-1133">Transmembrane helix</keyword>
<accession>A0A9P0DYB7</accession>
<feature type="transmembrane region" description="Helical" evidence="6">
    <location>
        <begin position="89"/>
        <end position="107"/>
    </location>
</feature>
<proteinExistence type="inferred from homology"/>
<comment type="similarity">
    <text evidence="5">Belongs to the MIP/aquaporin (TC 1.A.8) family.</text>
</comment>
<dbReference type="PROSITE" id="PS51257">
    <property type="entry name" value="PROKAR_LIPOPROTEIN"/>
    <property type="match status" value="1"/>
</dbReference>
<gene>
    <name evidence="7" type="ORF">PHAECO_LOCUS10851</name>
</gene>
<keyword evidence="5" id="KW-0813">Transport</keyword>
<dbReference type="GO" id="GO:0005886">
    <property type="term" value="C:plasma membrane"/>
    <property type="evidence" value="ECO:0007669"/>
    <property type="project" value="TreeGrafter"/>
</dbReference>
<evidence type="ECO:0000256" key="3">
    <source>
        <dbReference type="ARBA" id="ARBA00022989"/>
    </source>
</evidence>
<dbReference type="EMBL" id="OU896713">
    <property type="protein sequence ID" value="CAH1176448.1"/>
    <property type="molecule type" value="Genomic_DNA"/>
</dbReference>
<evidence type="ECO:0000256" key="1">
    <source>
        <dbReference type="ARBA" id="ARBA00004141"/>
    </source>
</evidence>
<reference evidence="7" key="2">
    <citation type="submission" date="2022-10" db="EMBL/GenBank/DDBJ databases">
        <authorList>
            <consortium name="ENA_rothamsted_submissions"/>
            <consortium name="culmorum"/>
            <person name="King R."/>
        </authorList>
    </citation>
    <scope>NUCLEOTIDE SEQUENCE</scope>
</reference>
<evidence type="ECO:0000256" key="2">
    <source>
        <dbReference type="ARBA" id="ARBA00022692"/>
    </source>
</evidence>
<dbReference type="AlphaFoldDB" id="A0A9P0DYB7"/>
<dbReference type="PRINTS" id="PR00783">
    <property type="entry name" value="MINTRINSICP"/>
</dbReference>
<keyword evidence="8" id="KW-1185">Reference proteome</keyword>
<evidence type="ECO:0000313" key="8">
    <source>
        <dbReference type="Proteomes" id="UP001153737"/>
    </source>
</evidence>
<evidence type="ECO:0000256" key="6">
    <source>
        <dbReference type="SAM" id="Phobius"/>
    </source>
</evidence>
<dbReference type="PANTHER" id="PTHR19139">
    <property type="entry name" value="AQUAPORIN TRANSPORTER"/>
    <property type="match status" value="1"/>
</dbReference>
<feature type="transmembrane region" description="Helical" evidence="6">
    <location>
        <begin position="12"/>
        <end position="40"/>
    </location>
</feature>
<feature type="transmembrane region" description="Helical" evidence="6">
    <location>
        <begin position="127"/>
        <end position="150"/>
    </location>
</feature>
<protein>
    <recommendedName>
        <fullName evidence="9">Aquaporin</fullName>
    </recommendedName>
</protein>
<dbReference type="Pfam" id="PF00230">
    <property type="entry name" value="MIP"/>
    <property type="match status" value="1"/>
</dbReference>
<dbReference type="InterPro" id="IPR000425">
    <property type="entry name" value="MIP"/>
</dbReference>
<reference evidence="7" key="1">
    <citation type="submission" date="2022-01" db="EMBL/GenBank/DDBJ databases">
        <authorList>
            <person name="King R."/>
        </authorList>
    </citation>
    <scope>NUCLEOTIDE SEQUENCE</scope>
</reference>
<dbReference type="InterPro" id="IPR023271">
    <property type="entry name" value="Aquaporin-like"/>
</dbReference>
<keyword evidence="4 6" id="KW-0472">Membrane</keyword>
<feature type="transmembrane region" description="Helical" evidence="6">
    <location>
        <begin position="203"/>
        <end position="224"/>
    </location>
</feature>
<dbReference type="OrthoDB" id="3222at2759"/>
<sequence length="248" mass="27772">MESELTKKEFTAPYVISFITELIGSAIMIFMGCMGCIMGFDLGPVIPSFSFAFSVMMPIQIFAHISPVHMNPGVSIGFVILGLMEWKRFLVYVFAQYIGCFCGYGLLKLVTTYLEGMCKLHLKYGINVAQGFFMEYLSSFILFLVVCGAIDRKNATLKDSFCLRLGFTICGIVFALETFTGAGLNSARSLPPVIFDMDFTDHWLYEVAPNLGMATAAVIYRFVLDANESKSFHSFLLKKFKTHEIDQL</sequence>
<comment type="subcellular location">
    <subcellularLocation>
        <location evidence="1">Membrane</location>
        <topology evidence="1">Multi-pass membrane protein</topology>
    </subcellularLocation>
</comment>
<dbReference type="InterPro" id="IPR034294">
    <property type="entry name" value="Aquaporin_transptr"/>
</dbReference>
<feature type="transmembrane region" description="Helical" evidence="6">
    <location>
        <begin position="162"/>
        <end position="183"/>
    </location>
</feature>
<evidence type="ECO:0008006" key="9">
    <source>
        <dbReference type="Google" id="ProtNLM"/>
    </source>
</evidence>